<dbReference type="KEGG" id="bbel:109488270"/>
<keyword evidence="1" id="KW-1185">Reference proteome</keyword>
<proteinExistence type="predicted"/>
<evidence type="ECO:0000313" key="2">
    <source>
        <dbReference type="RefSeq" id="XP_019648023.1"/>
    </source>
</evidence>
<organism evidence="1 2">
    <name type="scientific">Branchiostoma belcheri</name>
    <name type="common">Amphioxus</name>
    <dbReference type="NCBI Taxonomy" id="7741"/>
    <lineage>
        <taxon>Eukaryota</taxon>
        <taxon>Metazoa</taxon>
        <taxon>Chordata</taxon>
        <taxon>Cephalochordata</taxon>
        <taxon>Leptocardii</taxon>
        <taxon>Amphioxiformes</taxon>
        <taxon>Branchiostomatidae</taxon>
        <taxon>Branchiostoma</taxon>
    </lineage>
</organism>
<accession>A0A6P5AE53</accession>
<evidence type="ECO:0000313" key="1">
    <source>
        <dbReference type="Proteomes" id="UP000515135"/>
    </source>
</evidence>
<feature type="non-terminal residue" evidence="2">
    <location>
        <position position="123"/>
    </location>
</feature>
<reference evidence="2" key="1">
    <citation type="submission" date="2025-08" db="UniProtKB">
        <authorList>
            <consortium name="RefSeq"/>
        </authorList>
    </citation>
    <scope>IDENTIFICATION</scope>
    <source>
        <tissue evidence="2">Gonad</tissue>
    </source>
</reference>
<dbReference type="Proteomes" id="UP000515135">
    <property type="component" value="Unplaced"/>
</dbReference>
<dbReference type="AlphaFoldDB" id="A0A6P5AE53"/>
<dbReference type="GeneID" id="109488270"/>
<protein>
    <submittedName>
        <fullName evidence="2">Uncharacterized protein LOC109488270</fullName>
    </submittedName>
</protein>
<dbReference type="RefSeq" id="XP_019648023.1">
    <property type="nucleotide sequence ID" value="XM_019792464.1"/>
</dbReference>
<sequence>MLDEGYYVTPGTGQVLYVERTTVEGSSGTEATTLAPEEADSGVAMVKRHFVGKFEIPVDGTVSPHWRRLCRHPDLHHVRDLKAKFKATRDMSTRYWLSTFSGSRRRPFEFCLTRSSHTPLVSA</sequence>
<dbReference type="OrthoDB" id="10467745at2759"/>
<name>A0A6P5AE53_BRABE</name>
<gene>
    <name evidence="2" type="primary">LOC109488270</name>
</gene>